<name>A0A4R0I629_9ACTN</name>
<dbReference type="OrthoDB" id="5145586at2"/>
<accession>A0A4R0I629</accession>
<sequence>MEVKDEKVVDRPLPADPDEKLREQAVEELRKRRDLAGHVLAYLTVNIFLMVIWYLTGAGFFWPAFPLFGWGIGLIFHAWDVFWPPPSEAAVQSAMERIVRRR</sequence>
<evidence type="ECO:0000313" key="3">
    <source>
        <dbReference type="EMBL" id="TCC24353.1"/>
    </source>
</evidence>
<feature type="transmembrane region" description="Helical" evidence="1">
    <location>
        <begin position="60"/>
        <end position="79"/>
    </location>
</feature>
<dbReference type="AlphaFoldDB" id="A0A4R0I629"/>
<comment type="caution">
    <text evidence="3">The sequence shown here is derived from an EMBL/GenBank/DDBJ whole genome shotgun (WGS) entry which is preliminary data.</text>
</comment>
<organism evidence="3 4">
    <name type="scientific">Kribbella sindirgiensis</name>
    <dbReference type="NCBI Taxonomy" id="1124744"/>
    <lineage>
        <taxon>Bacteria</taxon>
        <taxon>Bacillati</taxon>
        <taxon>Actinomycetota</taxon>
        <taxon>Actinomycetes</taxon>
        <taxon>Propionibacteriales</taxon>
        <taxon>Kribbellaceae</taxon>
        <taxon>Kribbella</taxon>
    </lineage>
</organism>
<dbReference type="Pfam" id="PF13239">
    <property type="entry name" value="2TM"/>
    <property type="match status" value="1"/>
</dbReference>
<feature type="transmembrane region" description="Helical" evidence="1">
    <location>
        <begin position="35"/>
        <end position="54"/>
    </location>
</feature>
<dbReference type="EMBL" id="SJKA01000015">
    <property type="protein sequence ID" value="TCC24353.1"/>
    <property type="molecule type" value="Genomic_DNA"/>
</dbReference>
<proteinExistence type="predicted"/>
<dbReference type="RefSeq" id="WP_131294784.1">
    <property type="nucleotide sequence ID" value="NZ_SJKA01000015.1"/>
</dbReference>
<reference evidence="3 4" key="1">
    <citation type="submission" date="2019-02" db="EMBL/GenBank/DDBJ databases">
        <title>Kribbella capetownensis sp. nov. and Kribbella speibonae sp. nov., isolated from soil.</title>
        <authorList>
            <person name="Curtis S.M."/>
            <person name="Norton I."/>
            <person name="Everest G.J."/>
            <person name="Meyers P.R."/>
        </authorList>
    </citation>
    <scope>NUCLEOTIDE SEQUENCE [LARGE SCALE GENOMIC DNA]</scope>
    <source>
        <strain evidence="3 4">DSM 27082</strain>
    </source>
</reference>
<keyword evidence="1" id="KW-0812">Transmembrane</keyword>
<feature type="domain" description="2TM" evidence="2">
    <location>
        <begin position="24"/>
        <end position="84"/>
    </location>
</feature>
<evidence type="ECO:0000259" key="2">
    <source>
        <dbReference type="Pfam" id="PF13239"/>
    </source>
</evidence>
<protein>
    <submittedName>
        <fullName evidence="3">2TM domain-containing protein</fullName>
    </submittedName>
</protein>
<dbReference type="InterPro" id="IPR025698">
    <property type="entry name" value="2TM_dom"/>
</dbReference>
<evidence type="ECO:0000256" key="1">
    <source>
        <dbReference type="SAM" id="Phobius"/>
    </source>
</evidence>
<keyword evidence="4" id="KW-1185">Reference proteome</keyword>
<keyword evidence="1" id="KW-1133">Transmembrane helix</keyword>
<keyword evidence="1" id="KW-0472">Membrane</keyword>
<evidence type="ECO:0000313" key="4">
    <source>
        <dbReference type="Proteomes" id="UP000292695"/>
    </source>
</evidence>
<gene>
    <name evidence="3" type="ORF">E0H50_32415</name>
</gene>
<dbReference type="Proteomes" id="UP000292695">
    <property type="component" value="Unassembled WGS sequence"/>
</dbReference>